<protein>
    <recommendedName>
        <fullName evidence="8">Invasion protein</fullName>
    </recommendedName>
</protein>
<keyword evidence="2 5" id="KW-0812">Transmembrane</keyword>
<evidence type="ECO:0000256" key="4">
    <source>
        <dbReference type="ARBA" id="ARBA00023136"/>
    </source>
</evidence>
<feature type="transmembrane region" description="Helical" evidence="5">
    <location>
        <begin position="52"/>
        <end position="83"/>
    </location>
</feature>
<dbReference type="Pfam" id="PF13564">
    <property type="entry name" value="DoxX_2"/>
    <property type="match status" value="1"/>
</dbReference>
<organism evidence="6 7">
    <name type="scientific">Amycolatopsis camponoti</name>
    <dbReference type="NCBI Taxonomy" id="2606593"/>
    <lineage>
        <taxon>Bacteria</taxon>
        <taxon>Bacillati</taxon>
        <taxon>Actinomycetota</taxon>
        <taxon>Actinomycetes</taxon>
        <taxon>Pseudonocardiales</taxon>
        <taxon>Pseudonocardiaceae</taxon>
        <taxon>Amycolatopsis</taxon>
    </lineage>
</organism>
<name>A0A6I8LR66_9PSEU</name>
<comment type="subcellular location">
    <subcellularLocation>
        <location evidence="1">Membrane</location>
        <topology evidence="1">Multi-pass membrane protein</topology>
    </subcellularLocation>
</comment>
<dbReference type="Proteomes" id="UP000399805">
    <property type="component" value="Unassembled WGS sequence"/>
</dbReference>
<evidence type="ECO:0000313" key="6">
    <source>
        <dbReference type="EMBL" id="VVJ17609.1"/>
    </source>
</evidence>
<evidence type="ECO:0000256" key="2">
    <source>
        <dbReference type="ARBA" id="ARBA00022692"/>
    </source>
</evidence>
<sequence length="116" mass="11498">MTVLTVLAVLVAAVFLLIGAAKLFALAPMRERAAHAGFSVTAYRGIGALEIAGAAGLLLGLTVPVLGALAGAGLLLLLAGAVITHVRNRDGVRDLTPAVVCAVCVAGYLVALGVSP</sequence>
<dbReference type="EMBL" id="CABVGP010000001">
    <property type="protein sequence ID" value="VVJ17609.1"/>
    <property type="molecule type" value="Genomic_DNA"/>
</dbReference>
<feature type="transmembrane region" description="Helical" evidence="5">
    <location>
        <begin position="95"/>
        <end position="114"/>
    </location>
</feature>
<keyword evidence="7" id="KW-1185">Reference proteome</keyword>
<dbReference type="RefSeq" id="WP_155542748.1">
    <property type="nucleotide sequence ID" value="NZ_CABVGP010000001.1"/>
</dbReference>
<evidence type="ECO:0000256" key="5">
    <source>
        <dbReference type="SAM" id="Phobius"/>
    </source>
</evidence>
<gene>
    <name evidence="6" type="ORF">AA23TX_02630</name>
</gene>
<dbReference type="InterPro" id="IPR032808">
    <property type="entry name" value="DoxX"/>
</dbReference>
<keyword evidence="3 5" id="KW-1133">Transmembrane helix</keyword>
<proteinExistence type="predicted"/>
<evidence type="ECO:0000256" key="1">
    <source>
        <dbReference type="ARBA" id="ARBA00004141"/>
    </source>
</evidence>
<evidence type="ECO:0000256" key="3">
    <source>
        <dbReference type="ARBA" id="ARBA00022989"/>
    </source>
</evidence>
<evidence type="ECO:0000313" key="7">
    <source>
        <dbReference type="Proteomes" id="UP000399805"/>
    </source>
</evidence>
<dbReference type="GO" id="GO:0016020">
    <property type="term" value="C:membrane"/>
    <property type="evidence" value="ECO:0007669"/>
    <property type="project" value="UniProtKB-SubCell"/>
</dbReference>
<reference evidence="6 7" key="1">
    <citation type="submission" date="2019-09" db="EMBL/GenBank/DDBJ databases">
        <authorList>
            <person name="Leyn A S."/>
        </authorList>
    </citation>
    <scope>NUCLEOTIDE SEQUENCE [LARGE SCALE GENOMIC DNA]</scope>
    <source>
        <strain evidence="6">AA231_1</strain>
    </source>
</reference>
<evidence type="ECO:0008006" key="8">
    <source>
        <dbReference type="Google" id="ProtNLM"/>
    </source>
</evidence>
<keyword evidence="4 5" id="KW-0472">Membrane</keyword>
<accession>A0A6I8LR66</accession>
<dbReference type="AlphaFoldDB" id="A0A6I8LR66"/>